<keyword evidence="2" id="KW-0547">Nucleotide-binding</keyword>
<dbReference type="AlphaFoldDB" id="A0AAW5JRU5"/>
<dbReference type="PANTHER" id="PTHR47964:SF1">
    <property type="entry name" value="ATP-DEPENDENT DNA HELICASE HOMOLOG RECG, CHLOROPLASTIC"/>
    <property type="match status" value="1"/>
</dbReference>
<dbReference type="SUPFAM" id="SSF52540">
    <property type="entry name" value="P-loop containing nucleoside triphosphate hydrolases"/>
    <property type="match status" value="2"/>
</dbReference>
<dbReference type="PANTHER" id="PTHR47964">
    <property type="entry name" value="ATP-DEPENDENT DNA HELICASE HOMOLOG RECG, CHLOROPLASTIC"/>
    <property type="match status" value="1"/>
</dbReference>
<dbReference type="EMBL" id="JANFYS010000041">
    <property type="protein sequence ID" value="MCQ4771667.1"/>
    <property type="molecule type" value="Genomic_DNA"/>
</dbReference>
<evidence type="ECO:0000256" key="1">
    <source>
        <dbReference type="ARBA" id="ARBA00022801"/>
    </source>
</evidence>
<name>A0AAW5JRU5_9FIRM</name>
<dbReference type="GO" id="GO:0003678">
    <property type="term" value="F:DNA helicase activity"/>
    <property type="evidence" value="ECO:0007669"/>
    <property type="project" value="TreeGrafter"/>
</dbReference>
<reference evidence="4" key="1">
    <citation type="submission" date="2022-06" db="EMBL/GenBank/DDBJ databases">
        <title>Isolation of gut microbiota from human fecal samples.</title>
        <authorList>
            <person name="Pamer E.G."/>
            <person name="Barat B."/>
            <person name="Waligurski E."/>
            <person name="Medina S."/>
            <person name="Paddock L."/>
            <person name="Mostad J."/>
        </authorList>
    </citation>
    <scope>NUCLEOTIDE SEQUENCE</scope>
    <source>
        <strain evidence="4">DFI.9.91</strain>
    </source>
</reference>
<dbReference type="InterPro" id="IPR047112">
    <property type="entry name" value="RecG/Mfd"/>
</dbReference>
<dbReference type="InterPro" id="IPR027417">
    <property type="entry name" value="P-loop_NTPase"/>
</dbReference>
<keyword evidence="2" id="KW-0347">Helicase</keyword>
<feature type="non-terminal residue" evidence="4">
    <location>
        <position position="1"/>
    </location>
</feature>
<dbReference type="RefSeq" id="WP_256304775.1">
    <property type="nucleotide sequence ID" value="NZ_JANFYS010000041.1"/>
</dbReference>
<keyword evidence="2" id="KW-0067">ATP-binding</keyword>
<protein>
    <recommendedName>
        <fullName evidence="3">Helicase C-terminal domain-containing protein</fullName>
    </recommendedName>
</protein>
<organism evidence="4 5">
    <name type="scientific">Intestinimonas massiliensis</name>
    <name type="common">ex Afouda et al. 2020</name>
    <dbReference type="NCBI Taxonomy" id="1673721"/>
    <lineage>
        <taxon>Bacteria</taxon>
        <taxon>Bacillati</taxon>
        <taxon>Bacillota</taxon>
        <taxon>Clostridia</taxon>
        <taxon>Eubacteriales</taxon>
        <taxon>Intestinimonas</taxon>
    </lineage>
</organism>
<accession>A0AAW5JRU5</accession>
<dbReference type="Gene3D" id="3.40.50.300">
    <property type="entry name" value="P-loop containing nucleotide triphosphate hydrolases"/>
    <property type="match status" value="2"/>
</dbReference>
<dbReference type="InterPro" id="IPR001650">
    <property type="entry name" value="Helicase_C-like"/>
</dbReference>
<dbReference type="Proteomes" id="UP001204562">
    <property type="component" value="Unassembled WGS sequence"/>
</dbReference>
<dbReference type="SMART" id="SM00490">
    <property type="entry name" value="HELICc"/>
    <property type="match status" value="1"/>
</dbReference>
<evidence type="ECO:0000259" key="3">
    <source>
        <dbReference type="PROSITE" id="PS51194"/>
    </source>
</evidence>
<dbReference type="Pfam" id="PF00271">
    <property type="entry name" value="Helicase_C"/>
    <property type="match status" value="1"/>
</dbReference>
<evidence type="ECO:0000313" key="4">
    <source>
        <dbReference type="EMBL" id="MCQ4771667.1"/>
    </source>
</evidence>
<proteinExistence type="predicted"/>
<gene>
    <name evidence="4" type="ORF">NE579_14570</name>
</gene>
<dbReference type="InterPro" id="IPR045562">
    <property type="entry name" value="RecG_dom3_C"/>
</dbReference>
<comment type="caution">
    <text evidence="4">The sequence shown here is derived from an EMBL/GenBank/DDBJ whole genome shotgun (WGS) entry which is preliminary data.</text>
</comment>
<keyword evidence="1" id="KW-0378">Hydrolase</keyword>
<evidence type="ECO:0000256" key="2">
    <source>
        <dbReference type="ARBA" id="ARBA00022806"/>
    </source>
</evidence>
<dbReference type="GO" id="GO:0006281">
    <property type="term" value="P:DNA repair"/>
    <property type="evidence" value="ECO:0007669"/>
    <property type="project" value="InterPro"/>
</dbReference>
<dbReference type="Pfam" id="PF19833">
    <property type="entry name" value="RecG_dom3_C"/>
    <property type="match status" value="1"/>
</dbReference>
<dbReference type="GO" id="GO:0016787">
    <property type="term" value="F:hydrolase activity"/>
    <property type="evidence" value="ECO:0007669"/>
    <property type="project" value="UniProtKB-KW"/>
</dbReference>
<feature type="domain" description="Helicase C-terminal" evidence="3">
    <location>
        <begin position="193"/>
        <end position="342"/>
    </location>
</feature>
<evidence type="ECO:0000313" key="5">
    <source>
        <dbReference type="Proteomes" id="UP001204562"/>
    </source>
</evidence>
<sequence length="413" mass="44482">DGVPAAACRCGEVEQRAALAAKANTPDCPPEAGRRLCGEGRGDSVPPAANGMDGVPAAACRCGEVEQRAALAAKANTPDCPPEAGRRLCGEGRGDSVSSAANGMDGVPAAACRCGEVEQRAALAAKGEKKIRPHVLVMSATPIPRTLALIIYGDLDVSVIDQLPPGRLPVKTVLVGESKRQRMYGFVREQIRQGRQAYIVCPAIETDPESAAADLKRVVEYAEGLQKQVFPDLRVGLVHGRMKAKDKEAAMAAFARGETHILVSTTVVEVGVDVANATLMIVENADRYGLSQLHQLRGRVGRGEHQSWCVLVSDNRSPETRARLKVLVDTADGFRIAEEDLKLRGPGDFFGRRQHGLPALRMADLNTDTRVLKEARDAAVALLSADPDLSRPEHRPLQEKVRRLFEENPDMFN</sequence>
<dbReference type="PROSITE" id="PS51194">
    <property type="entry name" value="HELICASE_CTER"/>
    <property type="match status" value="1"/>
</dbReference>